<dbReference type="OrthoDB" id="5464839at2"/>
<reference evidence="2 3" key="1">
    <citation type="submission" date="2018-08" db="EMBL/GenBank/DDBJ databases">
        <title>Lysinibacillus sp. YLB-03 draft genome sequence.</title>
        <authorList>
            <person name="Yu L."/>
        </authorList>
    </citation>
    <scope>NUCLEOTIDE SEQUENCE [LARGE SCALE GENOMIC DNA]</scope>
    <source>
        <strain evidence="2 3">YLB-03</strain>
    </source>
</reference>
<dbReference type="Gene3D" id="1.20.120.450">
    <property type="entry name" value="dinb family like domain"/>
    <property type="match status" value="1"/>
</dbReference>
<dbReference type="AlphaFoldDB" id="A0A396S3B4"/>
<dbReference type="RefSeq" id="WP_118877464.1">
    <property type="nucleotide sequence ID" value="NZ_QWEI01000012.1"/>
</dbReference>
<feature type="domain" description="DinB-like" evidence="1">
    <location>
        <begin position="7"/>
        <end position="154"/>
    </location>
</feature>
<dbReference type="Pfam" id="PF12867">
    <property type="entry name" value="DinB_2"/>
    <property type="match status" value="1"/>
</dbReference>
<evidence type="ECO:0000259" key="1">
    <source>
        <dbReference type="Pfam" id="PF12867"/>
    </source>
</evidence>
<comment type="caution">
    <text evidence="2">The sequence shown here is derived from an EMBL/GenBank/DDBJ whole genome shotgun (WGS) entry which is preliminary data.</text>
</comment>
<dbReference type="SUPFAM" id="SSF109854">
    <property type="entry name" value="DinB/YfiT-like putative metalloenzymes"/>
    <property type="match status" value="1"/>
</dbReference>
<organism evidence="2 3">
    <name type="scientific">Ureibacillus yapensis</name>
    <dbReference type="NCBI Taxonomy" id="2304605"/>
    <lineage>
        <taxon>Bacteria</taxon>
        <taxon>Bacillati</taxon>
        <taxon>Bacillota</taxon>
        <taxon>Bacilli</taxon>
        <taxon>Bacillales</taxon>
        <taxon>Caryophanaceae</taxon>
        <taxon>Ureibacillus</taxon>
    </lineage>
</organism>
<evidence type="ECO:0000313" key="3">
    <source>
        <dbReference type="Proteomes" id="UP000265692"/>
    </source>
</evidence>
<accession>A0A396S3B4</accession>
<protein>
    <submittedName>
        <fullName evidence="2">DinB family protein</fullName>
    </submittedName>
</protein>
<sequence length="165" mass="19095">MENNRKIREEIWESVGRLSDIQLNDKLFEESWSIAQILEHLFLMEENAIHQISAALNSGTQFGKPSSFPLHLIADRKKKVNAPKDLIPTNEYQTLAKLKEKLDASRAALEKLAQFSSEEELNEKTLIHPRFGILTLKQWINLVGYHEERHLGQIREVKEALKINI</sequence>
<gene>
    <name evidence="2" type="ORF">D1B33_16265</name>
</gene>
<keyword evidence="3" id="KW-1185">Reference proteome</keyword>
<dbReference type="EMBL" id="QWEI01000012">
    <property type="protein sequence ID" value="RHW32723.1"/>
    <property type="molecule type" value="Genomic_DNA"/>
</dbReference>
<name>A0A396S3B4_9BACL</name>
<dbReference type="InterPro" id="IPR024775">
    <property type="entry name" value="DinB-like"/>
</dbReference>
<dbReference type="InterPro" id="IPR034660">
    <property type="entry name" value="DinB/YfiT-like"/>
</dbReference>
<proteinExistence type="predicted"/>
<dbReference type="Proteomes" id="UP000265692">
    <property type="component" value="Unassembled WGS sequence"/>
</dbReference>
<evidence type="ECO:0000313" key="2">
    <source>
        <dbReference type="EMBL" id="RHW32723.1"/>
    </source>
</evidence>